<feature type="domain" description="NusB/RsmB/TIM44" evidence="7">
    <location>
        <begin position="13"/>
        <end position="136"/>
    </location>
</feature>
<reference evidence="8 9" key="1">
    <citation type="submission" date="2020-10" db="EMBL/GenBank/DDBJ databases">
        <title>Ca. Dormibacterota MAGs.</title>
        <authorList>
            <person name="Montgomery K."/>
        </authorList>
    </citation>
    <scope>NUCLEOTIDE SEQUENCE [LARGE SCALE GENOMIC DNA]</scope>
    <source>
        <strain evidence="8">SC8812_S17_18</strain>
    </source>
</reference>
<accession>A0A934N656</accession>
<keyword evidence="4 6" id="KW-0805">Transcription regulation</keyword>
<dbReference type="SUPFAM" id="SSF48013">
    <property type="entry name" value="NusB-like"/>
    <property type="match status" value="1"/>
</dbReference>
<keyword evidence="5 6" id="KW-0804">Transcription</keyword>
<dbReference type="Pfam" id="PF01029">
    <property type="entry name" value="NusB"/>
    <property type="match status" value="1"/>
</dbReference>
<dbReference type="GO" id="GO:0005829">
    <property type="term" value="C:cytosol"/>
    <property type="evidence" value="ECO:0007669"/>
    <property type="project" value="TreeGrafter"/>
</dbReference>
<dbReference type="InterPro" id="IPR035926">
    <property type="entry name" value="NusB-like_sf"/>
</dbReference>
<comment type="caution">
    <text evidence="8">The sequence shown here is derived from an EMBL/GenBank/DDBJ whole genome shotgun (WGS) entry which is preliminary data.</text>
</comment>
<dbReference type="GO" id="GO:0006353">
    <property type="term" value="P:DNA-templated transcription termination"/>
    <property type="evidence" value="ECO:0007669"/>
    <property type="project" value="UniProtKB-UniRule"/>
</dbReference>
<dbReference type="NCBIfam" id="TIGR01951">
    <property type="entry name" value="nusB"/>
    <property type="match status" value="1"/>
</dbReference>
<dbReference type="InterPro" id="IPR011605">
    <property type="entry name" value="NusB_fam"/>
</dbReference>
<evidence type="ECO:0000256" key="5">
    <source>
        <dbReference type="ARBA" id="ARBA00023163"/>
    </source>
</evidence>
<protein>
    <recommendedName>
        <fullName evidence="6">Transcription antitermination protein NusB</fullName>
    </recommendedName>
    <alternativeName>
        <fullName evidence="6">Antitermination factor NusB</fullName>
    </alternativeName>
</protein>
<comment type="similarity">
    <text evidence="1 6">Belongs to the NusB family.</text>
</comment>
<evidence type="ECO:0000256" key="3">
    <source>
        <dbReference type="ARBA" id="ARBA00022884"/>
    </source>
</evidence>
<organism evidence="8 9">
    <name type="scientific">Candidatus Aeolococcus gillhamiae</name>
    <dbReference type="NCBI Taxonomy" id="3127015"/>
    <lineage>
        <taxon>Bacteria</taxon>
        <taxon>Bacillati</taxon>
        <taxon>Candidatus Dormiibacterota</taxon>
        <taxon>Candidatus Dormibacteria</taxon>
        <taxon>Candidatus Aeolococcales</taxon>
        <taxon>Candidatus Aeolococcaceae</taxon>
        <taxon>Candidatus Aeolococcus</taxon>
    </lineage>
</organism>
<dbReference type="GO" id="GO:0003723">
    <property type="term" value="F:RNA binding"/>
    <property type="evidence" value="ECO:0007669"/>
    <property type="project" value="UniProtKB-UniRule"/>
</dbReference>
<dbReference type="PANTHER" id="PTHR11078">
    <property type="entry name" value="N UTILIZATION SUBSTANCE PROTEIN B-RELATED"/>
    <property type="match status" value="1"/>
</dbReference>
<proteinExistence type="inferred from homology"/>
<evidence type="ECO:0000256" key="6">
    <source>
        <dbReference type="HAMAP-Rule" id="MF_00073"/>
    </source>
</evidence>
<sequence>MTTPTGGGRRRRGRELALRVLFELEGTDKDAGAALAYQAEEVGATADVRAFAGRLVMGCLENRERIDTALSAASRWSLGDVGKVERAVLRLGTYELLESDGTPVAVVVDESLELTRAYAGDDAVQYVNGVLGQIARERV</sequence>
<dbReference type="Proteomes" id="UP000606991">
    <property type="component" value="Unassembled WGS sequence"/>
</dbReference>
<evidence type="ECO:0000256" key="2">
    <source>
        <dbReference type="ARBA" id="ARBA00022814"/>
    </source>
</evidence>
<dbReference type="PANTHER" id="PTHR11078:SF3">
    <property type="entry name" value="ANTITERMINATION NUSB DOMAIN-CONTAINING PROTEIN"/>
    <property type="match status" value="1"/>
</dbReference>
<evidence type="ECO:0000313" key="8">
    <source>
        <dbReference type="EMBL" id="MBJ7595039.1"/>
    </source>
</evidence>
<evidence type="ECO:0000256" key="1">
    <source>
        <dbReference type="ARBA" id="ARBA00005952"/>
    </source>
</evidence>
<name>A0A934N656_9BACT</name>
<dbReference type="InterPro" id="IPR006027">
    <property type="entry name" value="NusB_RsmB_TIM44"/>
</dbReference>
<evidence type="ECO:0000259" key="7">
    <source>
        <dbReference type="Pfam" id="PF01029"/>
    </source>
</evidence>
<dbReference type="RefSeq" id="WP_337311789.1">
    <property type="nucleotide sequence ID" value="NZ_JAEKNS010000097.1"/>
</dbReference>
<dbReference type="GO" id="GO:0031564">
    <property type="term" value="P:transcription antitermination"/>
    <property type="evidence" value="ECO:0007669"/>
    <property type="project" value="UniProtKB-KW"/>
</dbReference>
<gene>
    <name evidence="6 8" type="primary">nusB</name>
    <name evidence="8" type="ORF">JF886_09305</name>
</gene>
<evidence type="ECO:0000313" key="9">
    <source>
        <dbReference type="Proteomes" id="UP000606991"/>
    </source>
</evidence>
<dbReference type="HAMAP" id="MF_00073">
    <property type="entry name" value="NusB"/>
    <property type="match status" value="1"/>
</dbReference>
<dbReference type="AlphaFoldDB" id="A0A934N656"/>
<comment type="function">
    <text evidence="6">Involved in transcription antitermination. Required for transcription of ribosomal RNA (rRNA) genes. Binds specifically to the boxA antiterminator sequence of the ribosomal RNA (rrn) operons.</text>
</comment>
<dbReference type="EMBL" id="JAEKNS010000097">
    <property type="protein sequence ID" value="MBJ7595039.1"/>
    <property type="molecule type" value="Genomic_DNA"/>
</dbReference>
<dbReference type="Gene3D" id="1.10.940.10">
    <property type="entry name" value="NusB-like"/>
    <property type="match status" value="1"/>
</dbReference>
<evidence type="ECO:0000256" key="4">
    <source>
        <dbReference type="ARBA" id="ARBA00023015"/>
    </source>
</evidence>
<keyword evidence="3 6" id="KW-0694">RNA-binding</keyword>
<keyword evidence="2 6" id="KW-0889">Transcription antitermination</keyword>